<keyword evidence="2" id="KW-1185">Reference proteome</keyword>
<evidence type="ECO:0000256" key="1">
    <source>
        <dbReference type="SAM" id="MobiDB-lite"/>
    </source>
</evidence>
<evidence type="ECO:0000313" key="2">
    <source>
        <dbReference type="Proteomes" id="UP000887565"/>
    </source>
</evidence>
<feature type="region of interest" description="Disordered" evidence="1">
    <location>
        <begin position="184"/>
        <end position="271"/>
    </location>
</feature>
<feature type="compositionally biased region" description="Low complexity" evidence="1">
    <location>
        <begin position="192"/>
        <end position="204"/>
    </location>
</feature>
<feature type="compositionally biased region" description="Basic and acidic residues" evidence="1">
    <location>
        <begin position="248"/>
        <end position="262"/>
    </location>
</feature>
<protein>
    <submittedName>
        <fullName evidence="3">Uncharacterized protein</fullName>
    </submittedName>
</protein>
<feature type="compositionally biased region" description="Basic and acidic residues" evidence="1">
    <location>
        <begin position="222"/>
        <end position="237"/>
    </location>
</feature>
<feature type="compositionally biased region" description="Low complexity" evidence="1">
    <location>
        <begin position="238"/>
        <end position="247"/>
    </location>
</feature>
<dbReference type="Proteomes" id="UP000887565">
    <property type="component" value="Unplaced"/>
</dbReference>
<reference evidence="3" key="1">
    <citation type="submission" date="2022-11" db="UniProtKB">
        <authorList>
            <consortium name="WormBaseParasite"/>
        </authorList>
    </citation>
    <scope>IDENTIFICATION</scope>
</reference>
<evidence type="ECO:0000313" key="3">
    <source>
        <dbReference type="WBParaSite" id="nRc.2.0.1.t06398-RA"/>
    </source>
</evidence>
<dbReference type="WBParaSite" id="nRc.2.0.1.t06398-RA">
    <property type="protein sequence ID" value="nRc.2.0.1.t06398-RA"/>
    <property type="gene ID" value="nRc.2.0.1.g06398"/>
</dbReference>
<accession>A0A915HY96</accession>
<name>A0A915HY96_ROMCU</name>
<dbReference type="AlphaFoldDB" id="A0A915HY96"/>
<proteinExistence type="predicted"/>
<organism evidence="2 3">
    <name type="scientific">Romanomermis culicivorax</name>
    <name type="common">Nematode worm</name>
    <dbReference type="NCBI Taxonomy" id="13658"/>
    <lineage>
        <taxon>Eukaryota</taxon>
        <taxon>Metazoa</taxon>
        <taxon>Ecdysozoa</taxon>
        <taxon>Nematoda</taxon>
        <taxon>Enoplea</taxon>
        <taxon>Dorylaimia</taxon>
        <taxon>Mermithida</taxon>
        <taxon>Mermithoidea</taxon>
        <taxon>Mermithidae</taxon>
        <taxon>Romanomermis</taxon>
    </lineage>
</organism>
<sequence>MPLAALLASPCSAEEYASVNDLLLRHAQPMKPEIRAAFYECMWYRSDGNPKWCLTNWMNRIPEREPSFASDPGTYVCNGFALRPIIFNDEFHMETSVEEIKFDESNYTANPHSPFHFYSSFIAIIDFQNRFSFPEPVYAYPMPTMASAHTLTTEELLERPIHVEVEPADEELLDTPIFDLNIAKLPPSTDATSTPKPKITTTKTAGLATQPPPARQTNSHSSRHESHSRDDRLRKDTQQSQTTSSDSHQQERRDDAPPHRTQSEQTRQVHTTGFYEDAYRCGFRRSPPKLMDYIKMLKFNTVWKP</sequence>